<dbReference type="OrthoDB" id="2647637at2"/>
<proteinExistence type="predicted"/>
<dbReference type="RefSeq" id="WP_112883352.1">
    <property type="nucleotide sequence ID" value="NZ_QLUW01000003.1"/>
</dbReference>
<reference evidence="1 2" key="1">
    <citation type="submission" date="2018-06" db="EMBL/GenBank/DDBJ databases">
        <title>Paenibacillus montanisoli sp. nov., isolated from mountain area soil.</title>
        <authorList>
            <person name="Wu M."/>
        </authorList>
    </citation>
    <scope>NUCLEOTIDE SEQUENCE [LARGE SCALE GENOMIC DNA]</scope>
    <source>
        <strain evidence="1 2">RA17</strain>
    </source>
</reference>
<protein>
    <submittedName>
        <fullName evidence="1">Uncharacterized protein</fullName>
    </submittedName>
</protein>
<accession>A0A328TX90</accession>
<organism evidence="1 2">
    <name type="scientific">Paenibacillus montanisoli</name>
    <dbReference type="NCBI Taxonomy" id="2081970"/>
    <lineage>
        <taxon>Bacteria</taxon>
        <taxon>Bacillati</taxon>
        <taxon>Bacillota</taxon>
        <taxon>Bacilli</taxon>
        <taxon>Bacillales</taxon>
        <taxon>Paenibacillaceae</taxon>
        <taxon>Paenibacillus</taxon>
    </lineage>
</organism>
<gene>
    <name evidence="1" type="ORF">DL346_17020</name>
</gene>
<dbReference type="AlphaFoldDB" id="A0A328TX90"/>
<dbReference type="Proteomes" id="UP000249260">
    <property type="component" value="Unassembled WGS sequence"/>
</dbReference>
<evidence type="ECO:0000313" key="1">
    <source>
        <dbReference type="EMBL" id="RAP75088.1"/>
    </source>
</evidence>
<sequence>MKHAENISSIKALQAWRAIPQHLRDKLVRNVFCGRCLNAVEIVDYSIRQEKHALLLTGKCRTCSQPVARVVESD</sequence>
<name>A0A328TX90_9BACL</name>
<keyword evidence="2" id="KW-1185">Reference proteome</keyword>
<comment type="caution">
    <text evidence="1">The sequence shown here is derived from an EMBL/GenBank/DDBJ whole genome shotgun (WGS) entry which is preliminary data.</text>
</comment>
<evidence type="ECO:0000313" key="2">
    <source>
        <dbReference type="Proteomes" id="UP000249260"/>
    </source>
</evidence>
<dbReference type="EMBL" id="QLUW01000003">
    <property type="protein sequence ID" value="RAP75088.1"/>
    <property type="molecule type" value="Genomic_DNA"/>
</dbReference>